<evidence type="ECO:0000256" key="1">
    <source>
        <dbReference type="ARBA" id="ARBA00000085"/>
    </source>
</evidence>
<dbReference type="InterPro" id="IPR003661">
    <property type="entry name" value="HisK_dim/P_dom"/>
</dbReference>
<feature type="domain" description="Histidine kinase" evidence="8">
    <location>
        <begin position="324"/>
        <end position="545"/>
    </location>
</feature>
<dbReference type="InterPro" id="IPR001789">
    <property type="entry name" value="Sig_transdc_resp-reg_receiver"/>
</dbReference>
<evidence type="ECO:0000256" key="3">
    <source>
        <dbReference type="ARBA" id="ARBA00022553"/>
    </source>
</evidence>
<dbReference type="PROSITE" id="PS50839">
    <property type="entry name" value="CHASE"/>
    <property type="match status" value="1"/>
</dbReference>
<dbReference type="RefSeq" id="WP_167919334.1">
    <property type="nucleotide sequence ID" value="NZ_JAAVJS010000024.1"/>
</dbReference>
<keyword evidence="3 5" id="KW-0597">Phosphoprotein</keyword>
<feature type="coiled-coil region" evidence="6">
    <location>
        <begin position="294"/>
        <end position="324"/>
    </location>
</feature>
<evidence type="ECO:0000256" key="7">
    <source>
        <dbReference type="SAM" id="Phobius"/>
    </source>
</evidence>
<dbReference type="Gene3D" id="3.30.565.10">
    <property type="entry name" value="Histidine kinase-like ATPase, C-terminal domain"/>
    <property type="match status" value="1"/>
</dbReference>
<dbReference type="CDD" id="cd16922">
    <property type="entry name" value="HATPase_EvgS-ArcB-TorS-like"/>
    <property type="match status" value="1"/>
</dbReference>
<dbReference type="InterPro" id="IPR005467">
    <property type="entry name" value="His_kinase_dom"/>
</dbReference>
<keyword evidence="7" id="KW-1133">Transmembrane helix</keyword>
<dbReference type="CDD" id="cd17546">
    <property type="entry name" value="REC_hyHK_CKI1_RcsC-like"/>
    <property type="match status" value="1"/>
</dbReference>
<protein>
    <recommendedName>
        <fullName evidence="2">histidine kinase</fullName>
        <ecNumber evidence="2">2.7.13.3</ecNumber>
    </recommendedName>
</protein>
<comment type="catalytic activity">
    <reaction evidence="1">
        <text>ATP + protein L-histidine = ADP + protein N-phospho-L-histidine.</text>
        <dbReference type="EC" id="2.7.13.3"/>
    </reaction>
</comment>
<gene>
    <name evidence="11" type="ORF">HC176_13995</name>
</gene>
<feature type="domain" description="CHASE" evidence="10">
    <location>
        <begin position="104"/>
        <end position="193"/>
    </location>
</feature>
<dbReference type="EC" id="2.7.13.3" evidence="2"/>
<dbReference type="Gene3D" id="3.40.50.2300">
    <property type="match status" value="1"/>
</dbReference>
<reference evidence="11 12" key="1">
    <citation type="submission" date="2020-03" db="EMBL/GenBank/DDBJ databases">
        <title>Tamlana sp. nov, isolated from XXX.</title>
        <authorList>
            <person name="Cao W.R."/>
        </authorList>
    </citation>
    <scope>NUCLEOTIDE SEQUENCE [LARGE SCALE GENOMIC DNA]</scope>
    <source>
        <strain evidence="11 12">HST1-43</strain>
    </source>
</reference>
<keyword evidence="4" id="KW-0902">Two-component regulatory system</keyword>
<evidence type="ECO:0000256" key="5">
    <source>
        <dbReference type="PROSITE-ProRule" id="PRU00169"/>
    </source>
</evidence>
<dbReference type="PANTHER" id="PTHR45339:SF1">
    <property type="entry name" value="HYBRID SIGNAL TRANSDUCTION HISTIDINE KINASE J"/>
    <property type="match status" value="1"/>
</dbReference>
<dbReference type="SUPFAM" id="SSF47384">
    <property type="entry name" value="Homodimeric domain of signal transducing histidine kinase"/>
    <property type="match status" value="1"/>
</dbReference>
<dbReference type="InterPro" id="IPR036097">
    <property type="entry name" value="HisK_dim/P_sf"/>
</dbReference>
<dbReference type="InterPro" id="IPR006189">
    <property type="entry name" value="CHASE_dom"/>
</dbReference>
<keyword evidence="7" id="KW-0812">Transmembrane</keyword>
<dbReference type="SUPFAM" id="SSF55874">
    <property type="entry name" value="ATPase domain of HSP90 chaperone/DNA topoisomerase II/histidine kinase"/>
    <property type="match status" value="1"/>
</dbReference>
<proteinExistence type="predicted"/>
<dbReference type="InterPro" id="IPR011006">
    <property type="entry name" value="CheY-like_superfamily"/>
</dbReference>
<evidence type="ECO:0000256" key="2">
    <source>
        <dbReference type="ARBA" id="ARBA00012438"/>
    </source>
</evidence>
<dbReference type="Pfam" id="PF00512">
    <property type="entry name" value="HisKA"/>
    <property type="match status" value="1"/>
</dbReference>
<dbReference type="Pfam" id="PF02518">
    <property type="entry name" value="HATPase_c"/>
    <property type="match status" value="1"/>
</dbReference>
<dbReference type="InterPro" id="IPR003594">
    <property type="entry name" value="HATPase_dom"/>
</dbReference>
<dbReference type="CDD" id="cd00082">
    <property type="entry name" value="HisKA"/>
    <property type="match status" value="1"/>
</dbReference>
<keyword evidence="12" id="KW-1185">Reference proteome</keyword>
<dbReference type="Proteomes" id="UP000760545">
    <property type="component" value="Unassembled WGS sequence"/>
</dbReference>
<feature type="transmembrane region" description="Helical" evidence="7">
    <location>
        <begin position="257"/>
        <end position="281"/>
    </location>
</feature>
<evidence type="ECO:0000313" key="11">
    <source>
        <dbReference type="EMBL" id="NJX16601.1"/>
    </source>
</evidence>
<dbReference type="Pfam" id="PF00072">
    <property type="entry name" value="Response_reg"/>
    <property type="match status" value="1"/>
</dbReference>
<dbReference type="Gene3D" id="1.10.287.130">
    <property type="match status" value="1"/>
</dbReference>
<dbReference type="PROSITE" id="PS50109">
    <property type="entry name" value="HIS_KIN"/>
    <property type="match status" value="1"/>
</dbReference>
<evidence type="ECO:0000313" key="12">
    <source>
        <dbReference type="Proteomes" id="UP000760545"/>
    </source>
</evidence>
<organism evidence="11 12">
    <name type="scientific">Tamlana crocina</name>
    <dbReference type="NCBI Taxonomy" id="393006"/>
    <lineage>
        <taxon>Bacteria</taxon>
        <taxon>Pseudomonadati</taxon>
        <taxon>Bacteroidota</taxon>
        <taxon>Flavobacteriia</taxon>
        <taxon>Flavobacteriales</taxon>
        <taxon>Flavobacteriaceae</taxon>
        <taxon>Tamlana</taxon>
    </lineage>
</organism>
<dbReference type="PROSITE" id="PS50110">
    <property type="entry name" value="RESPONSE_REGULATORY"/>
    <property type="match status" value="1"/>
</dbReference>
<evidence type="ECO:0000256" key="4">
    <source>
        <dbReference type="ARBA" id="ARBA00023012"/>
    </source>
</evidence>
<name>A0ABX1DE27_9FLAO</name>
<dbReference type="SMART" id="SM00448">
    <property type="entry name" value="REC"/>
    <property type="match status" value="1"/>
</dbReference>
<dbReference type="EMBL" id="JAAVJS010000024">
    <property type="protein sequence ID" value="NJX16601.1"/>
    <property type="molecule type" value="Genomic_DNA"/>
</dbReference>
<accession>A0ABX1DE27</accession>
<evidence type="ECO:0000259" key="9">
    <source>
        <dbReference type="PROSITE" id="PS50110"/>
    </source>
</evidence>
<keyword evidence="6" id="KW-0175">Coiled coil</keyword>
<comment type="caution">
    <text evidence="11">The sequence shown here is derived from an EMBL/GenBank/DDBJ whole genome shotgun (WGS) entry which is preliminary data.</text>
</comment>
<dbReference type="SUPFAM" id="SSF52172">
    <property type="entry name" value="CheY-like"/>
    <property type="match status" value="1"/>
</dbReference>
<feature type="domain" description="Response regulatory" evidence="9">
    <location>
        <begin position="567"/>
        <end position="681"/>
    </location>
</feature>
<dbReference type="PANTHER" id="PTHR45339">
    <property type="entry name" value="HYBRID SIGNAL TRANSDUCTION HISTIDINE KINASE J"/>
    <property type="match status" value="1"/>
</dbReference>
<dbReference type="SMART" id="SM00387">
    <property type="entry name" value="HATPase_c"/>
    <property type="match status" value="1"/>
</dbReference>
<dbReference type="PRINTS" id="PR00344">
    <property type="entry name" value="BCTRLSENSOR"/>
</dbReference>
<sequence length="684" mass="78496">MLSKLKKKVVLFPIASFTITVLIVILVWNKALINSNRLIEENVIQTGKLVFKEFTNIVKADFAQIHNLKTRIEFTDGMYLNHWEQDASMLLKQNPSFRFLEWIDSTMVIRKIMPLKGNEGALNLDISKIEYRRDEWLRHRYTDSPNITPWSKLTQSGEAFLIDFPITFQNTFQGTITGGVDFSEKFNKLATSLEDQYAIELWDHKSNLFYALNTENKLLTEKKLVYQDSILIDPLDNQSWHLKVTPSNKLYLSENRLITNIALGVGVLFCILTSLLINFYLRAREGTKLALRSNAMLLNTNEKLNNERNRAEKASKAKSEFLANMSHEIRTPLHAVLGFIELLKDSKLNKTDKEYLDLMEKSSNNLLNIINDILDIEKIESGKTELVETNFNPLEKIKELIEVNQFIFVKKNLYLKSNFKNVRGLNVIGDESKFIQVINNIVKNGLKFTNTGGVTVNYSEDLVGENELRVHVTIKDTGIGIPKDRLKTIFDRFTQVENGVKKQYEGSGLGLAICKVLINMMGGKIKVKSTPNKGTKFKFNMLFKLADKQHVEKQIPVNQKVDYSNLSVLIVDDNNLNIIVLKKFLEDLGITPDAAKNGQLALEKFQEKPYHLIFMDIHMPVMDGWEATREIRKQDEDVIIFGLSANVTTEAIDQALESGMNNYLSKPFKKEHLYKLLHFHFSND</sequence>
<evidence type="ECO:0000259" key="8">
    <source>
        <dbReference type="PROSITE" id="PS50109"/>
    </source>
</evidence>
<keyword evidence="7" id="KW-0472">Membrane</keyword>
<dbReference type="InterPro" id="IPR004358">
    <property type="entry name" value="Sig_transdc_His_kin-like_C"/>
</dbReference>
<dbReference type="InterPro" id="IPR036890">
    <property type="entry name" value="HATPase_C_sf"/>
</dbReference>
<dbReference type="SMART" id="SM00388">
    <property type="entry name" value="HisKA"/>
    <property type="match status" value="1"/>
</dbReference>
<evidence type="ECO:0000256" key="6">
    <source>
        <dbReference type="SAM" id="Coils"/>
    </source>
</evidence>
<feature type="modified residue" description="4-aspartylphosphate" evidence="5">
    <location>
        <position position="616"/>
    </location>
</feature>
<evidence type="ECO:0000259" key="10">
    <source>
        <dbReference type="PROSITE" id="PS50839"/>
    </source>
</evidence>
<feature type="transmembrane region" description="Helical" evidence="7">
    <location>
        <begin position="9"/>
        <end position="28"/>
    </location>
</feature>